<name>A0A1Y2GYQ7_9FUNG</name>
<dbReference type="InParanoid" id="A0A1Y2GYQ7"/>
<keyword evidence="3" id="KW-1185">Reference proteome</keyword>
<keyword evidence="1" id="KW-1133">Transmembrane helix</keyword>
<sequence length="312" mass="35518">MEKQPTPNFIPDVEIELKIIEFFIVEAPDYYEIYLGKLPNSHYEAPDCELKSLIKKSLSTMRKYLNDTLPKLCNFVNDIRGLMTCYEHTFGIFVGEIEGTISSLQGLIDRAGPLQKVHEEAATDLYEILLKAGDLTQKYKEDFDKHTRSRKLFEAASFGLAIFACLAIPSPAVLPVSGVIKMLATATVTIPTGYASYFLWGKAKNHQTVATEYDQKVIKLKDLLSTNDKFRKPIDVIGGKFADCMETLGYLMTLSKPMAKIYEEDEKKEQYVEIQAKAKAIRNLCDSMKRHPYRISKLKITIEFKMKQITEI</sequence>
<evidence type="ECO:0000313" key="3">
    <source>
        <dbReference type="Proteomes" id="UP000193648"/>
    </source>
</evidence>
<evidence type="ECO:0000256" key="1">
    <source>
        <dbReference type="SAM" id="Phobius"/>
    </source>
</evidence>
<feature type="transmembrane region" description="Helical" evidence="1">
    <location>
        <begin position="152"/>
        <end position="173"/>
    </location>
</feature>
<keyword evidence="1" id="KW-0812">Transmembrane</keyword>
<comment type="caution">
    <text evidence="2">The sequence shown here is derived from an EMBL/GenBank/DDBJ whole genome shotgun (WGS) entry which is preliminary data.</text>
</comment>
<feature type="transmembrane region" description="Helical" evidence="1">
    <location>
        <begin position="179"/>
        <end position="200"/>
    </location>
</feature>
<evidence type="ECO:0000313" key="2">
    <source>
        <dbReference type="EMBL" id="ORZ27405.1"/>
    </source>
</evidence>
<keyword evidence="1" id="KW-0472">Membrane</keyword>
<reference evidence="2 3" key="1">
    <citation type="submission" date="2016-07" db="EMBL/GenBank/DDBJ databases">
        <title>Pervasive Adenine N6-methylation of Active Genes in Fungi.</title>
        <authorList>
            <consortium name="DOE Joint Genome Institute"/>
            <person name="Mondo S.J."/>
            <person name="Dannebaum R.O."/>
            <person name="Kuo R.C."/>
            <person name="Labutti K."/>
            <person name="Haridas S."/>
            <person name="Kuo A."/>
            <person name="Salamov A."/>
            <person name="Ahrendt S.R."/>
            <person name="Lipzen A."/>
            <person name="Sullivan W."/>
            <person name="Andreopoulos W.B."/>
            <person name="Clum A."/>
            <person name="Lindquist E."/>
            <person name="Daum C."/>
            <person name="Ramamoorthy G.K."/>
            <person name="Gryganskyi A."/>
            <person name="Culley D."/>
            <person name="Magnuson J.K."/>
            <person name="James T.Y."/>
            <person name="O'Malley M.A."/>
            <person name="Stajich J.E."/>
            <person name="Spatafora J.W."/>
            <person name="Visel A."/>
            <person name="Grigoriev I.V."/>
        </authorList>
    </citation>
    <scope>NUCLEOTIDE SEQUENCE [LARGE SCALE GENOMIC DNA]</scope>
    <source>
        <strain evidence="2 3">NRRL 3116</strain>
    </source>
</reference>
<dbReference type="RefSeq" id="XP_021885132.1">
    <property type="nucleotide sequence ID" value="XM_022026333.1"/>
</dbReference>
<dbReference type="Proteomes" id="UP000193648">
    <property type="component" value="Unassembled WGS sequence"/>
</dbReference>
<dbReference type="GeneID" id="33568176"/>
<proteinExistence type="predicted"/>
<protein>
    <submittedName>
        <fullName evidence="2">Uncharacterized protein</fullName>
    </submittedName>
</protein>
<dbReference type="OrthoDB" id="2446973at2759"/>
<dbReference type="AlphaFoldDB" id="A0A1Y2GYQ7"/>
<accession>A0A1Y2GYQ7</accession>
<organism evidence="2 3">
    <name type="scientific">Lobosporangium transversale</name>
    <dbReference type="NCBI Taxonomy" id="64571"/>
    <lineage>
        <taxon>Eukaryota</taxon>
        <taxon>Fungi</taxon>
        <taxon>Fungi incertae sedis</taxon>
        <taxon>Mucoromycota</taxon>
        <taxon>Mortierellomycotina</taxon>
        <taxon>Mortierellomycetes</taxon>
        <taxon>Mortierellales</taxon>
        <taxon>Mortierellaceae</taxon>
        <taxon>Lobosporangium</taxon>
    </lineage>
</organism>
<dbReference type="EMBL" id="MCFF01000004">
    <property type="protein sequence ID" value="ORZ27405.1"/>
    <property type="molecule type" value="Genomic_DNA"/>
</dbReference>
<gene>
    <name evidence="2" type="ORF">BCR41DRAFT_367753</name>
</gene>